<reference evidence="1" key="1">
    <citation type="submission" date="2021-03" db="EMBL/GenBank/DDBJ databases">
        <authorList>
            <person name="Li Z."/>
            <person name="Yang C."/>
        </authorList>
    </citation>
    <scope>NUCLEOTIDE SEQUENCE</scope>
    <source>
        <strain evidence="1">Dzin_1.0</strain>
        <tissue evidence="1">Leaf</tissue>
    </source>
</reference>
<evidence type="ECO:0000313" key="2">
    <source>
        <dbReference type="Proteomes" id="UP001085076"/>
    </source>
</evidence>
<accession>A0A9D5HK33</accession>
<protein>
    <submittedName>
        <fullName evidence="1">Uncharacterized protein</fullName>
    </submittedName>
</protein>
<comment type="caution">
    <text evidence="1">The sequence shown here is derived from an EMBL/GenBank/DDBJ whole genome shotgun (WGS) entry which is preliminary data.</text>
</comment>
<dbReference type="EMBL" id="JAGGNH010000003">
    <property type="protein sequence ID" value="KAJ0979444.1"/>
    <property type="molecule type" value="Genomic_DNA"/>
</dbReference>
<gene>
    <name evidence="1" type="ORF">J5N97_014918</name>
</gene>
<name>A0A9D5HK33_9LILI</name>
<dbReference type="PANTHER" id="PTHR33544">
    <property type="entry name" value="DUF4005 DOMAIN-CONTAINING PROTEIN-RELATED"/>
    <property type="match status" value="1"/>
</dbReference>
<dbReference type="PANTHER" id="PTHR33544:SF5">
    <property type="entry name" value="DUF4005 DOMAIN-CONTAINING PROTEIN"/>
    <property type="match status" value="1"/>
</dbReference>
<dbReference type="InterPro" id="IPR040344">
    <property type="entry name" value="At3g17950-like"/>
</dbReference>
<dbReference type="OrthoDB" id="1924128at2759"/>
<keyword evidence="2" id="KW-1185">Reference proteome</keyword>
<dbReference type="Proteomes" id="UP001085076">
    <property type="component" value="Miscellaneous, Linkage group lg03"/>
</dbReference>
<reference evidence="1" key="2">
    <citation type="journal article" date="2022" name="Hortic Res">
        <title>The genome of Dioscorea zingiberensis sheds light on the biosynthesis, origin and evolution of the medicinally important diosgenin saponins.</title>
        <authorList>
            <person name="Li Y."/>
            <person name="Tan C."/>
            <person name="Li Z."/>
            <person name="Guo J."/>
            <person name="Li S."/>
            <person name="Chen X."/>
            <person name="Wang C."/>
            <person name="Dai X."/>
            <person name="Yang H."/>
            <person name="Song W."/>
            <person name="Hou L."/>
            <person name="Xu J."/>
            <person name="Tong Z."/>
            <person name="Xu A."/>
            <person name="Yuan X."/>
            <person name="Wang W."/>
            <person name="Yang Q."/>
            <person name="Chen L."/>
            <person name="Sun Z."/>
            <person name="Wang K."/>
            <person name="Pan B."/>
            <person name="Chen J."/>
            <person name="Bao Y."/>
            <person name="Liu F."/>
            <person name="Qi X."/>
            <person name="Gang D.R."/>
            <person name="Wen J."/>
            <person name="Li J."/>
        </authorList>
    </citation>
    <scope>NUCLEOTIDE SEQUENCE</scope>
    <source>
        <strain evidence="1">Dzin_1.0</strain>
    </source>
</reference>
<proteinExistence type="predicted"/>
<sequence length="231" mass="25219">MTYLALQKPGLKIKHAKTCLGSENTVLVQSTVSDRYYTHCELGSPFTALSHSPEVTPATETQMTLQDGGWPLGLVRNLDFSGSLSFSTLITGSSSSSSVSSSDLDTESTRSFFHERSITLGSIIGFSETQDSLKEKKSQKSRACFSLCSMTQFINCQKSSATPSLGHFLEAERRRNQAPITYELHGLPENNKPSLESNTLFSNGFIAPPQAGGNESLVLVGDVKKHTCWLW</sequence>
<evidence type="ECO:0000313" key="1">
    <source>
        <dbReference type="EMBL" id="KAJ0979444.1"/>
    </source>
</evidence>
<organism evidence="1 2">
    <name type="scientific">Dioscorea zingiberensis</name>
    <dbReference type="NCBI Taxonomy" id="325984"/>
    <lineage>
        <taxon>Eukaryota</taxon>
        <taxon>Viridiplantae</taxon>
        <taxon>Streptophyta</taxon>
        <taxon>Embryophyta</taxon>
        <taxon>Tracheophyta</taxon>
        <taxon>Spermatophyta</taxon>
        <taxon>Magnoliopsida</taxon>
        <taxon>Liliopsida</taxon>
        <taxon>Dioscoreales</taxon>
        <taxon>Dioscoreaceae</taxon>
        <taxon>Dioscorea</taxon>
    </lineage>
</organism>
<dbReference type="AlphaFoldDB" id="A0A9D5HK33"/>